<accession>A0ABN8IKJ6</accession>
<dbReference type="InterPro" id="IPR001548">
    <property type="entry name" value="Peptidase_M2"/>
</dbReference>
<reference evidence="6" key="1">
    <citation type="submission" date="2022-03" db="EMBL/GenBank/DDBJ databases">
        <authorList>
            <person name="Martin H S."/>
        </authorList>
    </citation>
    <scope>NUCLEOTIDE SEQUENCE</scope>
</reference>
<evidence type="ECO:0000256" key="1">
    <source>
        <dbReference type="ARBA" id="ARBA00008139"/>
    </source>
</evidence>
<evidence type="ECO:0000313" key="7">
    <source>
        <dbReference type="Proteomes" id="UP000837857"/>
    </source>
</evidence>
<name>A0ABN8IKJ6_9NEOP</name>
<keyword evidence="2" id="KW-0732">Signal</keyword>
<dbReference type="SUPFAM" id="SSF55486">
    <property type="entry name" value="Metalloproteases ('zincins'), catalytic domain"/>
    <property type="match status" value="1"/>
</dbReference>
<proteinExistence type="inferred from homology"/>
<evidence type="ECO:0000313" key="6">
    <source>
        <dbReference type="EMBL" id="CAH2056639.1"/>
    </source>
</evidence>
<evidence type="ECO:0000256" key="4">
    <source>
        <dbReference type="ARBA" id="ARBA00023180"/>
    </source>
</evidence>
<comment type="caution">
    <text evidence="5">Lacks conserved residue(s) required for the propagation of feature annotation.</text>
</comment>
<dbReference type="Pfam" id="PF01401">
    <property type="entry name" value="Peptidase_M2"/>
    <property type="match status" value="1"/>
</dbReference>
<evidence type="ECO:0000256" key="3">
    <source>
        <dbReference type="ARBA" id="ARBA00023157"/>
    </source>
</evidence>
<keyword evidence="3" id="KW-1015">Disulfide bond</keyword>
<keyword evidence="4" id="KW-0325">Glycoprotein</keyword>
<dbReference type="Proteomes" id="UP000837857">
    <property type="component" value="Chromosome 23"/>
</dbReference>
<comment type="similarity">
    <text evidence="1 5">Belongs to the peptidase M2 family.</text>
</comment>
<organism evidence="6 7">
    <name type="scientific">Iphiclides podalirius</name>
    <name type="common">scarce swallowtail</name>
    <dbReference type="NCBI Taxonomy" id="110791"/>
    <lineage>
        <taxon>Eukaryota</taxon>
        <taxon>Metazoa</taxon>
        <taxon>Ecdysozoa</taxon>
        <taxon>Arthropoda</taxon>
        <taxon>Hexapoda</taxon>
        <taxon>Insecta</taxon>
        <taxon>Pterygota</taxon>
        <taxon>Neoptera</taxon>
        <taxon>Endopterygota</taxon>
        <taxon>Lepidoptera</taxon>
        <taxon>Glossata</taxon>
        <taxon>Ditrysia</taxon>
        <taxon>Papilionoidea</taxon>
        <taxon>Papilionidae</taxon>
        <taxon>Papilioninae</taxon>
        <taxon>Iphiclides</taxon>
    </lineage>
</organism>
<evidence type="ECO:0000256" key="2">
    <source>
        <dbReference type="ARBA" id="ARBA00022729"/>
    </source>
</evidence>
<protein>
    <submittedName>
        <fullName evidence="6">Uncharacterized protein</fullName>
    </submittedName>
</protein>
<sequence>MVWRGSEVMQAGASKPAAEVIRTLTRGASTRISPDALVRYFRPLELWLRAQNREEQLIGWSADESDVRLFSPLTAKAPSTSPPSAPLLLLLTAPLTLRLLLRSE</sequence>
<feature type="non-terminal residue" evidence="6">
    <location>
        <position position="104"/>
    </location>
</feature>
<keyword evidence="7" id="KW-1185">Reference proteome</keyword>
<evidence type="ECO:0000256" key="5">
    <source>
        <dbReference type="PROSITE-ProRule" id="PRU01355"/>
    </source>
</evidence>
<dbReference type="PROSITE" id="PS52011">
    <property type="entry name" value="PEPTIDASE_M2"/>
    <property type="match status" value="1"/>
</dbReference>
<dbReference type="EMBL" id="OW152835">
    <property type="protein sequence ID" value="CAH2056639.1"/>
    <property type="molecule type" value="Genomic_DNA"/>
</dbReference>
<gene>
    <name evidence="6" type="ORF">IPOD504_LOCUS9811</name>
</gene>